<protein>
    <submittedName>
        <fullName evidence="1">Uncharacterized protein</fullName>
    </submittedName>
</protein>
<evidence type="ECO:0000313" key="2">
    <source>
        <dbReference type="Proteomes" id="UP000309997"/>
    </source>
</evidence>
<dbReference type="EMBL" id="RCHU02000002">
    <property type="protein sequence ID" value="KAL3604117.1"/>
    <property type="molecule type" value="Genomic_DNA"/>
</dbReference>
<reference evidence="1 2" key="1">
    <citation type="journal article" date="2024" name="Plant Biotechnol. J.">
        <title>Genome and CRISPR/Cas9 system of a widespread forest tree (Populus alba) in the world.</title>
        <authorList>
            <person name="Liu Y.J."/>
            <person name="Jiang P.F."/>
            <person name="Han X.M."/>
            <person name="Li X.Y."/>
            <person name="Wang H.M."/>
            <person name="Wang Y.J."/>
            <person name="Wang X.X."/>
            <person name="Zeng Q.Y."/>
        </authorList>
    </citation>
    <scope>NUCLEOTIDE SEQUENCE [LARGE SCALE GENOMIC DNA]</scope>
    <source>
        <strain evidence="2">cv. PAL-ZL1</strain>
    </source>
</reference>
<sequence>MGSEEECRSATKDTNVSVHEEREGSSPCETTGALASVPCPSMSRRYMHFCIHVSMILPLMVGSDKSEEDEEDISTQIPSL</sequence>
<organism evidence="1 2">
    <name type="scientific">Populus alba</name>
    <name type="common">White poplar</name>
    <dbReference type="NCBI Taxonomy" id="43335"/>
    <lineage>
        <taxon>Eukaryota</taxon>
        <taxon>Viridiplantae</taxon>
        <taxon>Streptophyta</taxon>
        <taxon>Embryophyta</taxon>
        <taxon>Tracheophyta</taxon>
        <taxon>Spermatophyta</taxon>
        <taxon>Magnoliopsida</taxon>
        <taxon>eudicotyledons</taxon>
        <taxon>Gunneridae</taxon>
        <taxon>Pentapetalae</taxon>
        <taxon>rosids</taxon>
        <taxon>fabids</taxon>
        <taxon>Malpighiales</taxon>
        <taxon>Salicaceae</taxon>
        <taxon>Saliceae</taxon>
        <taxon>Populus</taxon>
    </lineage>
</organism>
<gene>
    <name evidence="1" type="ORF">D5086_004976</name>
</gene>
<proteinExistence type="predicted"/>
<dbReference type="Proteomes" id="UP000309997">
    <property type="component" value="Unassembled WGS sequence"/>
</dbReference>
<comment type="caution">
    <text evidence="1">The sequence shown here is derived from an EMBL/GenBank/DDBJ whole genome shotgun (WGS) entry which is preliminary data.</text>
</comment>
<keyword evidence="2" id="KW-1185">Reference proteome</keyword>
<evidence type="ECO:0000313" key="1">
    <source>
        <dbReference type="EMBL" id="KAL3604117.1"/>
    </source>
</evidence>
<name>A0ACC4CSD4_POPAL</name>
<accession>A0ACC4CSD4</accession>